<keyword evidence="4" id="KW-1185">Reference proteome</keyword>
<sequence length="214" mass="24904">MKSHGRTLVLFFITGFILLFIASRYYDFSSMFAIEVINISLVIAFSLLCILGYLLAYYYDKYRYIANIDVLTKAYNRYYFLKAFEKKKKAEAPFYIKLIDLDDFKRINDRYGHQKGDEVLQTIAKVLLACFQDKGVVARWGGDEFVIITTSEDEHFHEEIDRALQSTFPEELVSLSIGLAEYPYDGASLEQLLKIADKNMYTQKEENKGYVMTK</sequence>
<dbReference type="PANTHER" id="PTHR45138">
    <property type="entry name" value="REGULATORY COMPONENTS OF SENSORY TRANSDUCTION SYSTEM"/>
    <property type="match status" value="1"/>
</dbReference>
<dbReference type="InterPro" id="IPR000160">
    <property type="entry name" value="GGDEF_dom"/>
</dbReference>
<dbReference type="EC" id="2.7.7.65" evidence="3"/>
<feature type="domain" description="GGDEF" evidence="2">
    <location>
        <begin position="92"/>
        <end position="214"/>
    </location>
</feature>
<protein>
    <submittedName>
        <fullName evidence="3">GGDEF domain-containing protein</fullName>
        <ecNumber evidence="3">2.7.7.65</ecNumber>
    </submittedName>
</protein>
<dbReference type="Pfam" id="PF00990">
    <property type="entry name" value="GGDEF"/>
    <property type="match status" value="1"/>
</dbReference>
<feature type="transmembrane region" description="Helical" evidence="1">
    <location>
        <begin position="32"/>
        <end position="56"/>
    </location>
</feature>
<feature type="transmembrane region" description="Helical" evidence="1">
    <location>
        <begin position="7"/>
        <end position="26"/>
    </location>
</feature>
<dbReference type="SUPFAM" id="SSF55073">
    <property type="entry name" value="Nucleotide cyclase"/>
    <property type="match status" value="1"/>
</dbReference>
<dbReference type="RefSeq" id="WP_336586971.1">
    <property type="nucleotide sequence ID" value="NZ_JBBAXC010000007.1"/>
</dbReference>
<dbReference type="PROSITE" id="PS50887">
    <property type="entry name" value="GGDEF"/>
    <property type="match status" value="1"/>
</dbReference>
<evidence type="ECO:0000313" key="3">
    <source>
        <dbReference type="EMBL" id="MEI5907538.1"/>
    </source>
</evidence>
<dbReference type="PANTHER" id="PTHR45138:SF6">
    <property type="entry name" value="DIGUANYLATE CYCLASE DGCN"/>
    <property type="match status" value="1"/>
</dbReference>
<dbReference type="InterPro" id="IPR029787">
    <property type="entry name" value="Nucleotide_cyclase"/>
</dbReference>
<gene>
    <name evidence="3" type="ORF">WAK64_10755</name>
</gene>
<dbReference type="EMBL" id="JBBAXC010000007">
    <property type="protein sequence ID" value="MEI5907538.1"/>
    <property type="molecule type" value="Genomic_DNA"/>
</dbReference>
<dbReference type="SMART" id="SM00267">
    <property type="entry name" value="GGDEF"/>
    <property type="match status" value="1"/>
</dbReference>
<keyword evidence="3" id="KW-0548">Nucleotidyltransferase</keyword>
<reference evidence="3 4" key="1">
    <citation type="journal article" date="2018" name="J. Microbiol.">
        <title>Bacillus spongiae sp. nov., isolated from sponge of Jeju Island.</title>
        <authorList>
            <person name="Lee G.E."/>
            <person name="Im W.T."/>
            <person name="Park J.S."/>
        </authorList>
    </citation>
    <scope>NUCLEOTIDE SEQUENCE [LARGE SCALE GENOMIC DNA]</scope>
    <source>
        <strain evidence="3 4">135PIL107-10</strain>
    </source>
</reference>
<dbReference type="InterPro" id="IPR043128">
    <property type="entry name" value="Rev_trsase/Diguanyl_cyclase"/>
</dbReference>
<evidence type="ECO:0000259" key="2">
    <source>
        <dbReference type="PROSITE" id="PS50887"/>
    </source>
</evidence>
<evidence type="ECO:0000313" key="4">
    <source>
        <dbReference type="Proteomes" id="UP001312865"/>
    </source>
</evidence>
<dbReference type="Proteomes" id="UP001312865">
    <property type="component" value="Unassembled WGS sequence"/>
</dbReference>
<dbReference type="InterPro" id="IPR050469">
    <property type="entry name" value="Diguanylate_Cyclase"/>
</dbReference>
<dbReference type="CDD" id="cd01949">
    <property type="entry name" value="GGDEF"/>
    <property type="match status" value="1"/>
</dbReference>
<proteinExistence type="predicted"/>
<comment type="caution">
    <text evidence="3">The sequence shown here is derived from an EMBL/GenBank/DDBJ whole genome shotgun (WGS) entry which is preliminary data.</text>
</comment>
<accession>A0ABU8HEQ5</accession>
<organism evidence="3 4">
    <name type="scientific">Bacillus spongiae</name>
    <dbReference type="NCBI Taxonomy" id="2683610"/>
    <lineage>
        <taxon>Bacteria</taxon>
        <taxon>Bacillati</taxon>
        <taxon>Bacillota</taxon>
        <taxon>Bacilli</taxon>
        <taxon>Bacillales</taxon>
        <taxon>Bacillaceae</taxon>
        <taxon>Bacillus</taxon>
    </lineage>
</organism>
<keyword evidence="1" id="KW-1133">Transmembrane helix</keyword>
<name>A0ABU8HEQ5_9BACI</name>
<dbReference type="GO" id="GO:0052621">
    <property type="term" value="F:diguanylate cyclase activity"/>
    <property type="evidence" value="ECO:0007669"/>
    <property type="project" value="UniProtKB-EC"/>
</dbReference>
<dbReference type="NCBIfam" id="TIGR00254">
    <property type="entry name" value="GGDEF"/>
    <property type="match status" value="1"/>
</dbReference>
<keyword evidence="1" id="KW-0472">Membrane</keyword>
<keyword evidence="3" id="KW-0808">Transferase</keyword>
<evidence type="ECO:0000256" key="1">
    <source>
        <dbReference type="SAM" id="Phobius"/>
    </source>
</evidence>
<dbReference type="Gene3D" id="3.30.70.270">
    <property type="match status" value="1"/>
</dbReference>
<keyword evidence="1" id="KW-0812">Transmembrane</keyword>